<accession>A0A672IKQ7</accession>
<gene>
    <name evidence="3" type="primary">ttf1</name>
</gene>
<evidence type="ECO:0000256" key="1">
    <source>
        <dbReference type="SAM" id="MobiDB-lite"/>
    </source>
</evidence>
<dbReference type="PANTHER" id="PTHR46760:SF1">
    <property type="entry name" value="TRANSCRIPTION TERMINATION FACTOR 1"/>
    <property type="match status" value="1"/>
</dbReference>
<evidence type="ECO:0000259" key="2">
    <source>
        <dbReference type="PROSITE" id="PS50090"/>
    </source>
</evidence>
<proteinExistence type="predicted"/>
<dbReference type="GO" id="GO:0003682">
    <property type="term" value="F:chromatin binding"/>
    <property type="evidence" value="ECO:0007669"/>
    <property type="project" value="TreeGrafter"/>
</dbReference>
<dbReference type="AlphaFoldDB" id="A0A672IKQ7"/>
<dbReference type="GO" id="GO:0005730">
    <property type="term" value="C:nucleolus"/>
    <property type="evidence" value="ECO:0007669"/>
    <property type="project" value="TreeGrafter"/>
</dbReference>
<evidence type="ECO:0000313" key="4">
    <source>
        <dbReference type="Proteomes" id="UP000472267"/>
    </source>
</evidence>
<dbReference type="SMART" id="SM00717">
    <property type="entry name" value="SANT"/>
    <property type="match status" value="3"/>
</dbReference>
<dbReference type="InterPro" id="IPR053078">
    <property type="entry name" value="TTF1-like"/>
</dbReference>
<dbReference type="CDD" id="cd00167">
    <property type="entry name" value="SANT"/>
    <property type="match status" value="1"/>
</dbReference>
<dbReference type="InterPro" id="IPR009057">
    <property type="entry name" value="Homeodomain-like_sf"/>
</dbReference>
<reference evidence="3" key="2">
    <citation type="submission" date="2025-09" db="UniProtKB">
        <authorList>
            <consortium name="Ensembl"/>
        </authorList>
    </citation>
    <scope>IDENTIFICATION</scope>
</reference>
<reference evidence="3" key="1">
    <citation type="submission" date="2025-08" db="UniProtKB">
        <authorList>
            <consortium name="Ensembl"/>
        </authorList>
    </citation>
    <scope>IDENTIFICATION</scope>
</reference>
<dbReference type="FunCoup" id="A0A672IKQ7">
    <property type="interactions" value="296"/>
</dbReference>
<feature type="domain" description="Myb-like" evidence="2">
    <location>
        <begin position="254"/>
        <end position="316"/>
    </location>
</feature>
<dbReference type="SUPFAM" id="SSF46689">
    <property type="entry name" value="Homeodomain-like"/>
    <property type="match status" value="2"/>
</dbReference>
<dbReference type="Proteomes" id="UP000472267">
    <property type="component" value="Unassembled WGS sequence"/>
</dbReference>
<dbReference type="FunFam" id="1.10.10.60:FF:000480">
    <property type="entry name" value="Si:ch73-376l24.4"/>
    <property type="match status" value="1"/>
</dbReference>
<dbReference type="GO" id="GO:0006363">
    <property type="term" value="P:termination of RNA polymerase I transcription"/>
    <property type="evidence" value="ECO:0007669"/>
    <property type="project" value="TreeGrafter"/>
</dbReference>
<dbReference type="InParanoid" id="A0A672IKQ7"/>
<dbReference type="OMA" id="AFWSEIT"/>
<organism evidence="3 4">
    <name type="scientific">Salarias fasciatus</name>
    <name type="common">Jewelled blenny</name>
    <name type="synonym">Blennius fasciatus</name>
    <dbReference type="NCBI Taxonomy" id="181472"/>
    <lineage>
        <taxon>Eukaryota</taxon>
        <taxon>Metazoa</taxon>
        <taxon>Chordata</taxon>
        <taxon>Craniata</taxon>
        <taxon>Vertebrata</taxon>
        <taxon>Euteleostomi</taxon>
        <taxon>Actinopterygii</taxon>
        <taxon>Neopterygii</taxon>
        <taxon>Teleostei</taxon>
        <taxon>Neoteleostei</taxon>
        <taxon>Acanthomorphata</taxon>
        <taxon>Ovalentaria</taxon>
        <taxon>Blenniimorphae</taxon>
        <taxon>Blenniiformes</taxon>
        <taxon>Blennioidei</taxon>
        <taxon>Blenniidae</taxon>
        <taxon>Salariinae</taxon>
        <taxon>Salarias</taxon>
    </lineage>
</organism>
<evidence type="ECO:0000313" key="3">
    <source>
        <dbReference type="Ensembl" id="ENSSFAP00005041694.1"/>
    </source>
</evidence>
<dbReference type="PANTHER" id="PTHR46760">
    <property type="entry name" value="TRANSCRIPTION TERMINATION FACTOR 1"/>
    <property type="match status" value="1"/>
</dbReference>
<name>A0A672IKQ7_SALFA</name>
<feature type="region of interest" description="Disordered" evidence="1">
    <location>
        <begin position="1"/>
        <end position="75"/>
    </location>
</feature>
<sequence length="365" mass="42764">RSENQEEPPPPPLPPQKKKRRSESLEPAPPSKNKSEVQEEHLPLPHSCSQKKKKKKKKRRRRSAEEREEEERIPSLFDPAAVQELEEFVPDVRRKSADQIRKLLRYDLHRFKVFKQQGVPLRKGRCNREENEQIVSNISDFLSLTGIPSAEQLLFPSRFRGQEAEIRKLKAQHRFLERIAEGIPRTCEQVYTRARRLYDDRNHLGRFSETEIRSLKKLQKLHGNDWKTIAQKMDRSVAALQKRFDSFSSGHGFWEPDEESRLKEAVRAHLESLAEQNPGSGLSRNQLWENLPWKQISQQVQTRAWSQCRLKWFSVLKSRLSPGRQVFDRGSHGLNTKIRLINILYQMSVDDLADVDWSEVAERVG</sequence>
<dbReference type="InterPro" id="IPR001005">
    <property type="entry name" value="SANT/Myb"/>
</dbReference>
<dbReference type="Pfam" id="PF00249">
    <property type="entry name" value="Myb_DNA-binding"/>
    <property type="match status" value="1"/>
</dbReference>
<dbReference type="PROSITE" id="PS50090">
    <property type="entry name" value="MYB_LIKE"/>
    <property type="match status" value="1"/>
</dbReference>
<feature type="compositionally biased region" description="Basic residues" evidence="1">
    <location>
        <begin position="49"/>
        <end position="62"/>
    </location>
</feature>
<keyword evidence="4" id="KW-1185">Reference proteome</keyword>
<dbReference type="Gene3D" id="1.10.10.60">
    <property type="entry name" value="Homeodomain-like"/>
    <property type="match status" value="2"/>
</dbReference>
<dbReference type="Ensembl" id="ENSSFAT00005043215.1">
    <property type="protein sequence ID" value="ENSSFAP00005041694.1"/>
    <property type="gene ID" value="ENSSFAG00005020705.1"/>
</dbReference>
<protein>
    <recommendedName>
        <fullName evidence="2">Myb-like domain-containing protein</fullName>
    </recommendedName>
</protein>
<feature type="compositionally biased region" description="Basic and acidic residues" evidence="1">
    <location>
        <begin position="33"/>
        <end position="43"/>
    </location>
</feature>